<protein>
    <submittedName>
        <fullName evidence="8">Deoxyribodipyrimidine photo-lyase</fullName>
        <ecNumber evidence="8">4.1.99.3</ecNumber>
    </submittedName>
</protein>
<dbReference type="Gene3D" id="3.40.50.620">
    <property type="entry name" value="HUPs"/>
    <property type="match status" value="1"/>
</dbReference>
<evidence type="ECO:0000256" key="1">
    <source>
        <dbReference type="ARBA" id="ARBA00001932"/>
    </source>
</evidence>
<reference evidence="8 9" key="2">
    <citation type="submission" date="2021-05" db="EMBL/GenBank/DDBJ databases">
        <title>Ecology and evolution of chlamydial symbionts of arthropods.</title>
        <authorList>
            <person name="Halter T."/>
            <person name="Sixt B.S."/>
            <person name="Toenshoff E.R."/>
            <person name="Koestlbacher S."/>
            <person name="Schulz F."/>
            <person name="Kostanjsek R."/>
            <person name="Collingro A."/>
            <person name="Hendrickx F."/>
            <person name="Horn M."/>
        </authorList>
    </citation>
    <scope>NUCLEOTIDE SEQUENCE [LARGE SCALE GENOMIC DNA]</scope>
    <source>
        <strain evidence="8 9">15C</strain>
    </source>
</reference>
<accession>A0ABX8Z1S0</accession>
<dbReference type="Gene3D" id="1.10.579.10">
    <property type="entry name" value="DNA Cyclobutane Dipyrimidine Photolyase, subunit A, domain 3"/>
    <property type="match status" value="1"/>
</dbReference>
<dbReference type="GO" id="GO:0003904">
    <property type="term" value="F:deoxyribodipyrimidine photo-lyase activity"/>
    <property type="evidence" value="ECO:0007669"/>
    <property type="project" value="UniProtKB-EC"/>
</dbReference>
<organism evidence="8 9">
    <name type="scientific">Candidatus Rhabdochlamydia porcellionis</name>
    <dbReference type="NCBI Taxonomy" id="225148"/>
    <lineage>
        <taxon>Bacteria</taxon>
        <taxon>Pseudomonadati</taxon>
        <taxon>Chlamydiota</taxon>
        <taxon>Chlamydiia</taxon>
        <taxon>Parachlamydiales</taxon>
        <taxon>Candidatus Rhabdochlamydiaceae</taxon>
        <taxon>Candidatus Rhabdochlamydia</taxon>
    </lineage>
</organism>
<dbReference type="InterPro" id="IPR036155">
    <property type="entry name" value="Crypto/Photolyase_N_sf"/>
</dbReference>
<reference evidence="8 9" key="1">
    <citation type="submission" date="2020-01" db="EMBL/GenBank/DDBJ databases">
        <authorList>
            <person name="Sixt B."/>
            <person name="Schulz F."/>
            <person name="Kostanjsek R."/>
            <person name="Koestlbacher S."/>
            <person name="Collingro A."/>
            <person name="Toenshoff E."/>
            <person name="Horn M."/>
        </authorList>
    </citation>
    <scope>NUCLEOTIDE SEQUENCE [LARGE SCALE GENOMIC DNA]</scope>
    <source>
        <strain evidence="8 9">15C</strain>
    </source>
</reference>
<evidence type="ECO:0000256" key="4">
    <source>
        <dbReference type="ARBA" id="ARBA00022827"/>
    </source>
</evidence>
<dbReference type="Pfam" id="PF03441">
    <property type="entry name" value="FAD_binding_7"/>
    <property type="match status" value="1"/>
</dbReference>
<feature type="domain" description="Photolyase/cryptochrome alpha/beta" evidence="7">
    <location>
        <begin position="1"/>
        <end position="130"/>
    </location>
</feature>
<comment type="cofactor">
    <cofactor evidence="1">
        <name>(6R)-5,10-methylene-5,6,7,8-tetrahydrofolate</name>
        <dbReference type="ChEBI" id="CHEBI:15636"/>
    </cofactor>
</comment>
<keyword evidence="9" id="KW-1185">Reference proteome</keyword>
<dbReference type="Pfam" id="PF00875">
    <property type="entry name" value="DNA_photolyase"/>
    <property type="match status" value="1"/>
</dbReference>
<dbReference type="EMBL" id="CP075585">
    <property type="protein sequence ID" value="QZA58868.1"/>
    <property type="molecule type" value="Genomic_DNA"/>
</dbReference>
<dbReference type="PANTHER" id="PTHR11455:SF9">
    <property type="entry name" value="CRYPTOCHROME CIRCADIAN CLOCK 5 ISOFORM X1"/>
    <property type="match status" value="1"/>
</dbReference>
<dbReference type="Gene3D" id="1.25.40.80">
    <property type="match status" value="1"/>
</dbReference>
<dbReference type="PANTHER" id="PTHR11455">
    <property type="entry name" value="CRYPTOCHROME"/>
    <property type="match status" value="1"/>
</dbReference>
<dbReference type="Proteomes" id="UP000822862">
    <property type="component" value="Chromosome"/>
</dbReference>
<evidence type="ECO:0000256" key="6">
    <source>
        <dbReference type="RuleBase" id="RU004182"/>
    </source>
</evidence>
<comment type="similarity">
    <text evidence="6">Belongs to the DNA photolyase family.</text>
</comment>
<keyword evidence="3 6" id="KW-0285">Flavoprotein</keyword>
<keyword evidence="8" id="KW-0456">Lyase</keyword>
<evidence type="ECO:0000259" key="7">
    <source>
        <dbReference type="PROSITE" id="PS51645"/>
    </source>
</evidence>
<dbReference type="PROSITE" id="PS51645">
    <property type="entry name" value="PHR_CRY_ALPHA_BETA"/>
    <property type="match status" value="1"/>
</dbReference>
<sequence length="472" mass="55314">MTTVIWFQRDLRIQDNPALKYASQLQLPVLPIYIFDPEEDKNWSMGSSSRWWLHYSLQSLQKNLRALDLDLFFFQGTTLHALQKIIDKADAKHIVWNCCYEPSALIREKKLIKLASAKNCIAKRFHANLLFTPGQITTKQGNPYQVFTPFWRCCLKQEVGKPEGKITKKLRLVSYSKHVSLHTLNLLPHIPWAKDFSFLWQPGEDNALRKWKHFLRGKIHQYTRGRDFPAEMGTSMLSPHLHFGEISVKRIFEDLLKSTHAEVFLREIGWREFAYHLLIAFPHTPSKPLKAEFTHFPWKSNAKWLRIWQKGLTGIPIVDAGMRQLWQLGWMHNRVRMIVASFLIKDLNVPWQEGAKWFWDTLVDADLANNTLGWQWCAGCGADAAPYFRIFNPFIQGKKFDPKAEYVRQFVPELRKLSNSWIHTPHLSPKSVLEEAGVYLGKNYPYPIVEHDLARKRALQVYHRWSKHGYKS</sequence>
<dbReference type="InterPro" id="IPR014729">
    <property type="entry name" value="Rossmann-like_a/b/a_fold"/>
</dbReference>
<comment type="cofactor">
    <cofactor evidence="2">
        <name>FAD</name>
        <dbReference type="ChEBI" id="CHEBI:57692"/>
    </cofactor>
</comment>
<dbReference type="InterPro" id="IPR018394">
    <property type="entry name" value="DNA_photolyase_1_CS_C"/>
</dbReference>
<dbReference type="SUPFAM" id="SSF52425">
    <property type="entry name" value="Cryptochrome/photolyase, N-terminal domain"/>
    <property type="match status" value="1"/>
</dbReference>
<dbReference type="InterPro" id="IPR036134">
    <property type="entry name" value="Crypto/Photolyase_FAD-like_sf"/>
</dbReference>
<dbReference type="InterPro" id="IPR006050">
    <property type="entry name" value="DNA_photolyase_N"/>
</dbReference>
<dbReference type="RefSeq" id="WP_194845436.1">
    <property type="nucleotide sequence ID" value="NZ_CP075585.1"/>
</dbReference>
<name>A0ABX8Z1S0_9BACT</name>
<dbReference type="InterPro" id="IPR002081">
    <property type="entry name" value="Cryptochrome/DNA_photolyase_1"/>
</dbReference>
<dbReference type="PROSITE" id="PS00394">
    <property type="entry name" value="DNA_PHOTOLYASES_1_1"/>
    <property type="match status" value="1"/>
</dbReference>
<dbReference type="PROSITE" id="PS00691">
    <property type="entry name" value="DNA_PHOTOLYASES_1_2"/>
    <property type="match status" value="1"/>
</dbReference>
<evidence type="ECO:0000256" key="3">
    <source>
        <dbReference type="ARBA" id="ARBA00022630"/>
    </source>
</evidence>
<dbReference type="SUPFAM" id="SSF48173">
    <property type="entry name" value="Cryptochrome/photolyase FAD-binding domain"/>
    <property type="match status" value="1"/>
</dbReference>
<keyword evidence="4 6" id="KW-0274">FAD</keyword>
<dbReference type="PRINTS" id="PR00147">
    <property type="entry name" value="DNAPHOTLYASE"/>
</dbReference>
<gene>
    <name evidence="8" type="ORF">RHAB15C_0000748</name>
</gene>
<evidence type="ECO:0000313" key="9">
    <source>
        <dbReference type="Proteomes" id="UP000822862"/>
    </source>
</evidence>
<evidence type="ECO:0000256" key="5">
    <source>
        <dbReference type="ARBA" id="ARBA00022991"/>
    </source>
</evidence>
<dbReference type="EC" id="4.1.99.3" evidence="8"/>
<proteinExistence type="inferred from homology"/>
<keyword evidence="5 6" id="KW-0157">Chromophore</keyword>
<dbReference type="InterPro" id="IPR005101">
    <property type="entry name" value="Cryptochr/Photolyase_FAD-bd"/>
</dbReference>
<evidence type="ECO:0000313" key="8">
    <source>
        <dbReference type="EMBL" id="QZA58868.1"/>
    </source>
</evidence>
<evidence type="ECO:0000256" key="2">
    <source>
        <dbReference type="ARBA" id="ARBA00001974"/>
    </source>
</evidence>